<evidence type="ECO:0000313" key="4">
    <source>
        <dbReference type="Proteomes" id="UP001460270"/>
    </source>
</evidence>
<dbReference type="EMBL" id="JBBPFD010000004">
    <property type="protein sequence ID" value="KAK7929390.1"/>
    <property type="molecule type" value="Genomic_DNA"/>
</dbReference>
<name>A0AAW0PI83_9GOBI</name>
<keyword evidence="4" id="KW-1185">Reference proteome</keyword>
<dbReference type="GO" id="GO:0005634">
    <property type="term" value="C:nucleus"/>
    <property type="evidence" value="ECO:0007669"/>
    <property type="project" value="TreeGrafter"/>
</dbReference>
<feature type="compositionally biased region" description="Basic and acidic residues" evidence="1">
    <location>
        <begin position="111"/>
        <end position="122"/>
    </location>
</feature>
<feature type="region of interest" description="Disordered" evidence="1">
    <location>
        <begin position="77"/>
        <end position="148"/>
    </location>
</feature>
<dbReference type="AlphaFoldDB" id="A0AAW0PI83"/>
<feature type="region of interest" description="Disordered" evidence="1">
    <location>
        <begin position="518"/>
        <end position="541"/>
    </location>
</feature>
<evidence type="ECO:0000256" key="1">
    <source>
        <dbReference type="SAM" id="MobiDB-lite"/>
    </source>
</evidence>
<accession>A0AAW0PI83</accession>
<protein>
    <recommendedName>
        <fullName evidence="2">Ubinuclein middle domain-containing protein</fullName>
    </recommendedName>
</protein>
<evidence type="ECO:0000313" key="3">
    <source>
        <dbReference type="EMBL" id="KAK7929390.1"/>
    </source>
</evidence>
<dbReference type="Proteomes" id="UP001460270">
    <property type="component" value="Unassembled WGS sequence"/>
</dbReference>
<dbReference type="PANTHER" id="PTHR21669">
    <property type="entry name" value="CAPZ-INTERACTING PROTEIN AND RELATED PROTEINS"/>
    <property type="match status" value="1"/>
</dbReference>
<dbReference type="GO" id="GO:0006325">
    <property type="term" value="P:chromatin organization"/>
    <property type="evidence" value="ECO:0007669"/>
    <property type="project" value="TreeGrafter"/>
</dbReference>
<feature type="compositionally biased region" description="Acidic residues" evidence="1">
    <location>
        <begin position="80"/>
        <end position="92"/>
    </location>
</feature>
<feature type="region of interest" description="Disordered" evidence="1">
    <location>
        <begin position="359"/>
        <end position="388"/>
    </location>
</feature>
<dbReference type="Pfam" id="PF14075">
    <property type="entry name" value="UBN_AB"/>
    <property type="match status" value="1"/>
</dbReference>
<reference evidence="4" key="1">
    <citation type="submission" date="2024-04" db="EMBL/GenBank/DDBJ databases">
        <title>Salinicola lusitanus LLJ914,a marine bacterium isolated from the Okinawa Trough.</title>
        <authorList>
            <person name="Li J."/>
        </authorList>
    </citation>
    <scope>NUCLEOTIDE SEQUENCE [LARGE SCALE GENOMIC DNA]</scope>
</reference>
<feature type="region of interest" description="Disordered" evidence="1">
    <location>
        <begin position="203"/>
        <end position="235"/>
    </location>
</feature>
<feature type="domain" description="Ubinuclein middle" evidence="2">
    <location>
        <begin position="235"/>
        <end position="449"/>
    </location>
</feature>
<evidence type="ECO:0000259" key="2">
    <source>
        <dbReference type="Pfam" id="PF14075"/>
    </source>
</evidence>
<gene>
    <name evidence="3" type="ORF">WMY93_005785</name>
</gene>
<feature type="compositionally biased region" description="Pro residues" evidence="1">
    <location>
        <begin position="482"/>
        <end position="500"/>
    </location>
</feature>
<feature type="compositionally biased region" description="Basic and acidic residues" evidence="1">
    <location>
        <begin position="223"/>
        <end position="235"/>
    </location>
</feature>
<feature type="compositionally biased region" description="Polar residues" evidence="1">
    <location>
        <begin position="378"/>
        <end position="388"/>
    </location>
</feature>
<organism evidence="3 4">
    <name type="scientific">Mugilogobius chulae</name>
    <name type="common">yellowstripe goby</name>
    <dbReference type="NCBI Taxonomy" id="88201"/>
    <lineage>
        <taxon>Eukaryota</taxon>
        <taxon>Metazoa</taxon>
        <taxon>Chordata</taxon>
        <taxon>Craniata</taxon>
        <taxon>Vertebrata</taxon>
        <taxon>Euteleostomi</taxon>
        <taxon>Actinopterygii</taxon>
        <taxon>Neopterygii</taxon>
        <taxon>Teleostei</taxon>
        <taxon>Neoteleostei</taxon>
        <taxon>Acanthomorphata</taxon>
        <taxon>Gobiaria</taxon>
        <taxon>Gobiiformes</taxon>
        <taxon>Gobioidei</taxon>
        <taxon>Gobiidae</taxon>
        <taxon>Gobionellinae</taxon>
        <taxon>Mugilogobius</taxon>
    </lineage>
</organism>
<comment type="caution">
    <text evidence="3">The sequence shown here is derived from an EMBL/GenBank/DDBJ whole genome shotgun (WGS) entry which is preliminary data.</text>
</comment>
<dbReference type="PANTHER" id="PTHR21669:SF28">
    <property type="entry name" value="YEMANUCLEIN"/>
    <property type="match status" value="1"/>
</dbReference>
<proteinExistence type="predicted"/>
<feature type="region of interest" description="Disordered" evidence="1">
    <location>
        <begin position="461"/>
        <end position="503"/>
    </location>
</feature>
<dbReference type="InterPro" id="IPR026947">
    <property type="entry name" value="UBN_middle_dom"/>
</dbReference>
<sequence length="541" mass="59716">MWPICWSTVSTEAITDGSGDTGLWCVPMVWAVDLVEAELVMEMCGGGVRRVCARLHHHQTGRILRELGLLQFRPASDTEGPLEEEEKEEDPGEGPPAEKKREVSKKRKLKNGLDKPPKKSCDEDLESNANPSLVSEPVKQTLKKKKKLSSLSMTSALRRCEKERDSTLPLGPADAAGGGCLSVKTLDLELDCVLVCEDSSSTQSLLGPVDTLDGQGTGQGTEEQTKNKDTAHQDHPEDFPFALVDSIHKLMMASKSSEGESKVKFYTPEVNHLLLQIDGQCQQYGEPLRSRVYSHLCTFLPCNKKTLLRRVGRLRHSAAHTEEQDVDQLMNALKTAIQKSMPEQILSWKESCRTSEHSVVTVTEGESEERAGKRATAPKSTSDGTRTYGQTGLEMVLSCLESLKRLLKLKLEQVHRASRGQDVDQYLCSLLEGDLKPLWPKGWMPFRVLLKESRKLLSPGLIMKKPEKRPPAPHDSSAPDTPTGPAPWPNPAPSSQPPPQQLLVAAVARYKQSAHRWGFSEVTGSPPLPLRRLSAARPTSP</sequence>